<keyword evidence="4" id="KW-1185">Reference proteome</keyword>
<evidence type="ECO:0000313" key="4">
    <source>
        <dbReference type="Proteomes" id="UP001500635"/>
    </source>
</evidence>
<dbReference type="PANTHER" id="PTHR33371">
    <property type="entry name" value="INTERMEMBRANE PHOSPHOLIPID TRANSPORT SYSTEM BINDING PROTEIN MLAD-RELATED"/>
    <property type="match status" value="1"/>
</dbReference>
<organism evidence="3 4">
    <name type="scientific">Tsukamurella soli</name>
    <dbReference type="NCBI Taxonomy" id="644556"/>
    <lineage>
        <taxon>Bacteria</taxon>
        <taxon>Bacillati</taxon>
        <taxon>Actinomycetota</taxon>
        <taxon>Actinomycetes</taxon>
        <taxon>Mycobacteriales</taxon>
        <taxon>Tsukamurellaceae</taxon>
        <taxon>Tsukamurella</taxon>
    </lineage>
</organism>
<feature type="domain" description="Mce/MlaD" evidence="2">
    <location>
        <begin position="39"/>
        <end position="109"/>
    </location>
</feature>
<keyword evidence="1" id="KW-0812">Transmembrane</keyword>
<dbReference type="Proteomes" id="UP001500635">
    <property type="component" value="Unassembled WGS sequence"/>
</dbReference>
<feature type="transmembrane region" description="Helical" evidence="1">
    <location>
        <begin position="12"/>
        <end position="33"/>
    </location>
</feature>
<keyword evidence="1" id="KW-1133">Transmembrane helix</keyword>
<dbReference type="RefSeq" id="WP_344999145.1">
    <property type="nucleotide sequence ID" value="NZ_BAABFR010000079.1"/>
</dbReference>
<keyword evidence="1" id="KW-0472">Membrane</keyword>
<protein>
    <recommendedName>
        <fullName evidence="2">Mce/MlaD domain-containing protein</fullName>
    </recommendedName>
</protein>
<accession>A0ABP8K4Z4</accession>
<sequence>MRKFLGSRGAMSALVVIVVVAIAVGFFSVKSALKHMTSYCAMMPDAVGLYIGNEIAQFGYKVGQVTKITPEGSKVRVDFQVDSSRKIPASVGAVTVSDELVAQRRLELVGPYTGGPTWDPKQCITNTKTPLSITDSLNAVSQLAGELTTAGGEEQFKQAMASFGSINQATTGLGPQVQDITNKLGELMRNPGPGMGDIAAVLDSFVPLSNGLVQNWGDLQNFLGSFATNIDDVALPLLVNANIVIGDLPGLVNMLGKLITKYGSFAFPLLQITVPATDLLAAGMRDFGDLLNMVPPLAHAFTVNVDKRTLGTHITYRPPSALVPSKNPTLTCDSINRLFPGQCTIVDPGHINVNLITTVLRATGAAY</sequence>
<dbReference type="Pfam" id="PF02470">
    <property type="entry name" value="MlaD"/>
    <property type="match status" value="1"/>
</dbReference>
<reference evidence="4" key="1">
    <citation type="journal article" date="2019" name="Int. J. Syst. Evol. Microbiol.">
        <title>The Global Catalogue of Microorganisms (GCM) 10K type strain sequencing project: providing services to taxonomists for standard genome sequencing and annotation.</title>
        <authorList>
            <consortium name="The Broad Institute Genomics Platform"/>
            <consortium name="The Broad Institute Genome Sequencing Center for Infectious Disease"/>
            <person name="Wu L."/>
            <person name="Ma J."/>
        </authorList>
    </citation>
    <scope>NUCLEOTIDE SEQUENCE [LARGE SCALE GENOMIC DNA]</scope>
    <source>
        <strain evidence="4">JCM 17688</strain>
    </source>
</reference>
<dbReference type="PANTHER" id="PTHR33371:SF4">
    <property type="entry name" value="INTERMEMBRANE PHOSPHOLIPID TRANSPORT SYSTEM BINDING PROTEIN MLAD"/>
    <property type="match status" value="1"/>
</dbReference>
<dbReference type="InterPro" id="IPR003399">
    <property type="entry name" value="Mce/MlaD"/>
</dbReference>
<evidence type="ECO:0000256" key="1">
    <source>
        <dbReference type="SAM" id="Phobius"/>
    </source>
</evidence>
<dbReference type="InterPro" id="IPR052336">
    <property type="entry name" value="MlaD_Phospholipid_Transporter"/>
</dbReference>
<name>A0ABP8K4Z4_9ACTN</name>
<evidence type="ECO:0000259" key="2">
    <source>
        <dbReference type="Pfam" id="PF02470"/>
    </source>
</evidence>
<proteinExistence type="predicted"/>
<evidence type="ECO:0000313" key="3">
    <source>
        <dbReference type="EMBL" id="GAA4400407.1"/>
    </source>
</evidence>
<gene>
    <name evidence="3" type="ORF">GCM10023147_38990</name>
</gene>
<dbReference type="EMBL" id="BAABFR010000079">
    <property type="protein sequence ID" value="GAA4400407.1"/>
    <property type="molecule type" value="Genomic_DNA"/>
</dbReference>
<comment type="caution">
    <text evidence="3">The sequence shown here is derived from an EMBL/GenBank/DDBJ whole genome shotgun (WGS) entry which is preliminary data.</text>
</comment>